<evidence type="ECO:0000256" key="1">
    <source>
        <dbReference type="SAM" id="MobiDB-lite"/>
    </source>
</evidence>
<reference evidence="3" key="1">
    <citation type="submission" date="2016-06" db="EMBL/GenBank/DDBJ databases">
        <title>Parallel loss of symbiosis genes in relatives of nitrogen-fixing non-legume Parasponia.</title>
        <authorList>
            <person name="Van Velzen R."/>
            <person name="Holmer R."/>
            <person name="Bu F."/>
            <person name="Rutten L."/>
            <person name="Van Zeijl A."/>
            <person name="Liu W."/>
            <person name="Santuari L."/>
            <person name="Cao Q."/>
            <person name="Sharma T."/>
            <person name="Shen D."/>
            <person name="Roswanjaya Y."/>
            <person name="Wardhani T."/>
            <person name="Kalhor M.S."/>
            <person name="Jansen J."/>
            <person name="Van den Hoogen J."/>
            <person name="Gungor B."/>
            <person name="Hartog M."/>
            <person name="Hontelez J."/>
            <person name="Verver J."/>
            <person name="Yang W.-C."/>
            <person name="Schijlen E."/>
            <person name="Repin R."/>
            <person name="Schilthuizen M."/>
            <person name="Schranz E."/>
            <person name="Heidstra R."/>
            <person name="Miyata K."/>
            <person name="Fedorova E."/>
            <person name="Kohlen W."/>
            <person name="Bisseling T."/>
            <person name="Smit S."/>
            <person name="Geurts R."/>
        </authorList>
    </citation>
    <scope>NUCLEOTIDE SEQUENCE [LARGE SCALE GENOMIC DNA]</scope>
    <source>
        <strain evidence="3">cv. RG33-2</strain>
    </source>
</reference>
<dbReference type="InParanoid" id="A0A2P5FME5"/>
<name>A0A2P5FME5_TREOI</name>
<dbReference type="EMBL" id="JXTC01000021">
    <property type="protein sequence ID" value="PON98972.1"/>
    <property type="molecule type" value="Genomic_DNA"/>
</dbReference>
<dbReference type="AlphaFoldDB" id="A0A2P5FME5"/>
<dbReference type="Proteomes" id="UP000237000">
    <property type="component" value="Unassembled WGS sequence"/>
</dbReference>
<feature type="region of interest" description="Disordered" evidence="1">
    <location>
        <begin position="24"/>
        <end position="65"/>
    </location>
</feature>
<organism evidence="2 3">
    <name type="scientific">Trema orientale</name>
    <name type="common">Charcoal tree</name>
    <name type="synonym">Celtis orientalis</name>
    <dbReference type="NCBI Taxonomy" id="63057"/>
    <lineage>
        <taxon>Eukaryota</taxon>
        <taxon>Viridiplantae</taxon>
        <taxon>Streptophyta</taxon>
        <taxon>Embryophyta</taxon>
        <taxon>Tracheophyta</taxon>
        <taxon>Spermatophyta</taxon>
        <taxon>Magnoliopsida</taxon>
        <taxon>eudicotyledons</taxon>
        <taxon>Gunneridae</taxon>
        <taxon>Pentapetalae</taxon>
        <taxon>rosids</taxon>
        <taxon>fabids</taxon>
        <taxon>Rosales</taxon>
        <taxon>Cannabaceae</taxon>
        <taxon>Trema</taxon>
    </lineage>
</organism>
<evidence type="ECO:0000313" key="2">
    <source>
        <dbReference type="EMBL" id="PON98972.1"/>
    </source>
</evidence>
<sequence length="140" mass="16262">MARDRLLWGSIRPVRVRILERGRRRVGREASHRRGRINASADSDGSGERTEAVEEGNRRARLGYGDGRRMKEAGVRVLGRERDKKLVAMAENQKHSALPKPYTWTREPLDKEMARGFRKQTFLNCPWSSNVMALYVFSWY</sequence>
<protein>
    <submittedName>
        <fullName evidence="2">Uncharacterized protein</fullName>
    </submittedName>
</protein>
<evidence type="ECO:0000313" key="3">
    <source>
        <dbReference type="Proteomes" id="UP000237000"/>
    </source>
</evidence>
<feature type="compositionally biased region" description="Basic and acidic residues" evidence="1">
    <location>
        <begin position="46"/>
        <end position="58"/>
    </location>
</feature>
<accession>A0A2P5FME5</accession>
<comment type="caution">
    <text evidence="2">The sequence shown here is derived from an EMBL/GenBank/DDBJ whole genome shotgun (WGS) entry which is preliminary data.</text>
</comment>
<gene>
    <name evidence="2" type="ORF">TorRG33x02_052090</name>
</gene>
<proteinExistence type="predicted"/>
<keyword evidence="3" id="KW-1185">Reference proteome</keyword>